<name>A0A917ND26_9GAMM</name>
<dbReference type="Gene3D" id="3.40.50.12780">
    <property type="entry name" value="N-terminal domain of ligase-like"/>
    <property type="match status" value="1"/>
</dbReference>
<dbReference type="InterPro" id="IPR020845">
    <property type="entry name" value="AMP-binding_CS"/>
</dbReference>
<dbReference type="GO" id="GO:0016020">
    <property type="term" value="C:membrane"/>
    <property type="evidence" value="ECO:0007669"/>
    <property type="project" value="TreeGrafter"/>
</dbReference>
<reference evidence="4" key="2">
    <citation type="submission" date="2020-09" db="EMBL/GenBank/DDBJ databases">
        <authorList>
            <person name="Sun Q."/>
            <person name="Ohkuma M."/>
        </authorList>
    </citation>
    <scope>NUCLEOTIDE SEQUENCE</scope>
    <source>
        <strain evidence="4">JCM 30804</strain>
    </source>
</reference>
<evidence type="ECO:0000313" key="5">
    <source>
        <dbReference type="Proteomes" id="UP000613743"/>
    </source>
</evidence>
<keyword evidence="1" id="KW-0547">Nucleotide-binding</keyword>
<evidence type="ECO:0000256" key="2">
    <source>
        <dbReference type="ARBA" id="ARBA00022840"/>
    </source>
</evidence>
<dbReference type="Pfam" id="PF23562">
    <property type="entry name" value="AMP-binding_C_3"/>
    <property type="match status" value="1"/>
</dbReference>
<dbReference type="CDD" id="cd05907">
    <property type="entry name" value="VL_LC_FACS_like"/>
    <property type="match status" value="1"/>
</dbReference>
<comment type="caution">
    <text evidence="4">The sequence shown here is derived from an EMBL/GenBank/DDBJ whole genome shotgun (WGS) entry which is preliminary data.</text>
</comment>
<dbReference type="InterPro" id="IPR042099">
    <property type="entry name" value="ANL_N_sf"/>
</dbReference>
<reference evidence="4" key="1">
    <citation type="journal article" date="2014" name="Int. J. Syst. Evol. Microbiol.">
        <title>Complete genome sequence of Corynebacterium casei LMG S-19264T (=DSM 44701T), isolated from a smear-ripened cheese.</title>
        <authorList>
            <consortium name="US DOE Joint Genome Institute (JGI-PGF)"/>
            <person name="Walter F."/>
            <person name="Albersmeier A."/>
            <person name="Kalinowski J."/>
            <person name="Ruckert C."/>
        </authorList>
    </citation>
    <scope>NUCLEOTIDE SEQUENCE</scope>
    <source>
        <strain evidence="4">JCM 30804</strain>
    </source>
</reference>
<protein>
    <submittedName>
        <fullName evidence="4">Long-chain-fatty-acid--CoA ligase IcfE</fullName>
    </submittedName>
</protein>
<dbReference type="Proteomes" id="UP000613743">
    <property type="component" value="Unassembled WGS sequence"/>
</dbReference>
<dbReference type="AlphaFoldDB" id="A0A917ND26"/>
<dbReference type="PANTHER" id="PTHR43272:SF33">
    <property type="entry name" value="AMP-BINDING DOMAIN-CONTAINING PROTEIN-RELATED"/>
    <property type="match status" value="1"/>
</dbReference>
<keyword evidence="5" id="KW-1185">Reference proteome</keyword>
<evidence type="ECO:0000259" key="3">
    <source>
        <dbReference type="Pfam" id="PF00501"/>
    </source>
</evidence>
<proteinExistence type="predicted"/>
<keyword evidence="2" id="KW-0067">ATP-binding</keyword>
<sequence length="638" mass="71786">MVAFVADLTQIEQKLLVFERESRRILAICEHLYAKKGKPFMSLEQFHVVRLLEQQVKVLEDKIALEGFEMAAPWDSVSWRKFGQITEQVAQVLIELGLARQDRAVIMSHNCPQWTCADVGLLKARGVIVPIYPTSSQDQAVYIVNDSEAKFIFAGDEKQYQMACELQQQCPSVEHIIVFDRSVTLTDSAHTYFDDLLAQSVSEATVNELAVRMQKDDLDELYTLIYTSGTTGDPKGVMLDHRNFASMVRQHDTKLPFVAGDVSLAFLPLSHVFERGWTTYALCRGGKNVYLNDPMRVKDALTIVRPHTLCVVPRFLEKIYSAVQEKVITAPSSRQKMFAWAMSVGQRQFEVKQGRAQGSMRLSVQWALANKLVYSKLQDVLGGRMKFMPCGGASLDFKIAGFFQGIGAPVLCGYGLTETLATVTCNTLDNRVLGSNGQVMPEVEVKIGANDEILVRGTTVMRGYYNRPQDTEAAFEEGWFKTGDAGHLDENGNLFITDRIKELMKTSNGKYIAPQRVEGKVGCCPFIEQVAIVADARNYVTALIVPAFESLEAWAKDKGLNYESPLELLRHSHVVEHFEQRLKALQHELAGFEQIKKFTLLPEAFSTESGLITPTLKLRRKMIYRKYAREINAMYGNI</sequence>
<keyword evidence="4" id="KW-0436">Ligase</keyword>
<evidence type="ECO:0000313" key="4">
    <source>
        <dbReference type="EMBL" id="GGI90170.1"/>
    </source>
</evidence>
<feature type="domain" description="AMP-dependent synthetase/ligase" evidence="3">
    <location>
        <begin position="52"/>
        <end position="465"/>
    </location>
</feature>
<organism evidence="4 5">
    <name type="scientific">Shewanella gelidii</name>
    <dbReference type="NCBI Taxonomy" id="1642821"/>
    <lineage>
        <taxon>Bacteria</taxon>
        <taxon>Pseudomonadati</taxon>
        <taxon>Pseudomonadota</taxon>
        <taxon>Gammaproteobacteria</taxon>
        <taxon>Alteromonadales</taxon>
        <taxon>Shewanellaceae</taxon>
        <taxon>Shewanella</taxon>
    </lineage>
</organism>
<dbReference type="Pfam" id="PF00501">
    <property type="entry name" value="AMP-binding"/>
    <property type="match status" value="1"/>
</dbReference>
<dbReference type="GO" id="GO:0004467">
    <property type="term" value="F:long-chain fatty acid-CoA ligase activity"/>
    <property type="evidence" value="ECO:0007669"/>
    <property type="project" value="TreeGrafter"/>
</dbReference>
<dbReference type="PANTHER" id="PTHR43272">
    <property type="entry name" value="LONG-CHAIN-FATTY-ACID--COA LIGASE"/>
    <property type="match status" value="1"/>
</dbReference>
<dbReference type="GO" id="GO:0005524">
    <property type="term" value="F:ATP binding"/>
    <property type="evidence" value="ECO:0007669"/>
    <property type="project" value="UniProtKB-KW"/>
</dbReference>
<gene>
    <name evidence="4" type="primary">icfE</name>
    <name evidence="4" type="ORF">GCM10009332_29420</name>
</gene>
<accession>A0A917ND26</accession>
<dbReference type="PROSITE" id="PS00455">
    <property type="entry name" value="AMP_BINDING"/>
    <property type="match status" value="1"/>
</dbReference>
<dbReference type="SUPFAM" id="SSF56801">
    <property type="entry name" value="Acetyl-CoA synthetase-like"/>
    <property type="match status" value="1"/>
</dbReference>
<dbReference type="EMBL" id="BMPZ01000010">
    <property type="protein sequence ID" value="GGI90170.1"/>
    <property type="molecule type" value="Genomic_DNA"/>
</dbReference>
<evidence type="ECO:0000256" key="1">
    <source>
        <dbReference type="ARBA" id="ARBA00022741"/>
    </source>
</evidence>
<dbReference type="InterPro" id="IPR000873">
    <property type="entry name" value="AMP-dep_synth/lig_dom"/>
</dbReference>